<reference evidence="3 4" key="1">
    <citation type="submission" date="2018-03" db="EMBL/GenBank/DDBJ databases">
        <title>Pantoea intestinalis SRCM103226 isolated form the mealworm.</title>
        <authorList>
            <person name="Jeong D.-Y."/>
            <person name="Kim J.W."/>
        </authorList>
    </citation>
    <scope>NUCLEOTIDE SEQUENCE [LARGE SCALE GENOMIC DNA]</scope>
    <source>
        <strain evidence="3 4">SRCM103226</strain>
    </source>
</reference>
<feature type="compositionally biased region" description="Basic and acidic residues" evidence="1">
    <location>
        <begin position="33"/>
        <end position="43"/>
    </location>
</feature>
<dbReference type="Proteomes" id="UP000464053">
    <property type="component" value="Chromosome"/>
</dbReference>
<feature type="region of interest" description="Disordered" evidence="1">
    <location>
        <begin position="1"/>
        <end position="45"/>
    </location>
</feature>
<name>A0A6P1Q2Q4_9GAMM</name>
<proteinExistence type="predicted"/>
<evidence type="ECO:0000256" key="2">
    <source>
        <dbReference type="SAM" id="Phobius"/>
    </source>
</evidence>
<feature type="compositionally biased region" description="Polar residues" evidence="1">
    <location>
        <begin position="21"/>
        <end position="32"/>
    </location>
</feature>
<feature type="transmembrane region" description="Helical" evidence="2">
    <location>
        <begin position="50"/>
        <end position="68"/>
    </location>
</feature>
<accession>A0A6P1Q2Q4</accession>
<keyword evidence="2" id="KW-1133">Transmembrane helix</keyword>
<keyword evidence="2" id="KW-0472">Membrane</keyword>
<evidence type="ECO:0000313" key="4">
    <source>
        <dbReference type="Proteomes" id="UP000464053"/>
    </source>
</evidence>
<protein>
    <submittedName>
        <fullName evidence="3">Uncharacterized protein</fullName>
    </submittedName>
</protein>
<gene>
    <name evidence="3" type="ORF">C7M51_03615</name>
</gene>
<dbReference type="KEGG" id="mint:C7M51_03615"/>
<sequence length="224" mass="24759">MNFFKKNKSAPSEAQHKDTQQKPQEWWLQSKNTRTEEQTEEKATKKKNPLRALGFIALAVIVVANYLSDPLPRVATGQEAVDALNTGMSDKLGAGVRLLENDSTQLPVGDYNVTFRSESDASDGQEKRTIELLVWDYAAVDGDYIQVFYNGNAFGDAFMIKHSPQAFHLNVTPGVPVTLQIKGIKDGGGGITYAAMFQYKQHHATYYNRAPVAGSNAYTITLIP</sequence>
<keyword evidence="4" id="KW-1185">Reference proteome</keyword>
<dbReference type="AlphaFoldDB" id="A0A6P1Q2Q4"/>
<keyword evidence="2" id="KW-0812">Transmembrane</keyword>
<dbReference type="EMBL" id="CP028271">
    <property type="protein sequence ID" value="QHM73270.1"/>
    <property type="molecule type" value="Genomic_DNA"/>
</dbReference>
<evidence type="ECO:0000256" key="1">
    <source>
        <dbReference type="SAM" id="MobiDB-lite"/>
    </source>
</evidence>
<evidence type="ECO:0000313" key="3">
    <source>
        <dbReference type="EMBL" id="QHM73270.1"/>
    </source>
</evidence>
<organism evidence="3 4">
    <name type="scientific">Mixta intestinalis</name>
    <dbReference type="NCBI Taxonomy" id="1615494"/>
    <lineage>
        <taxon>Bacteria</taxon>
        <taxon>Pseudomonadati</taxon>
        <taxon>Pseudomonadota</taxon>
        <taxon>Gammaproteobacteria</taxon>
        <taxon>Enterobacterales</taxon>
        <taxon>Erwiniaceae</taxon>
        <taxon>Mixta</taxon>
    </lineage>
</organism>